<evidence type="ECO:0000313" key="1">
    <source>
        <dbReference type="EMBL" id="KAI6083837.1"/>
    </source>
</evidence>
<sequence length="544" mass="62274">MGVPINEYGPCLLNTTPLGLLLYHSCQVYSPPIRVLVNSLVNMDATVDAQHCLIAVPVLGLQITELYEPLSCTELCYAVLHRNEHDVERLLSSGHSVLTERSTAETTMLHLSANWPRGLAILIEHAGKEIESIINITSNYYLAALEYAIMLENANSVELLLDAGARFTSYICEFLPHITNRRTTRIAYTIGKSLAQRRRDLLQLALLNLPSEKVTRLGLREEILLDDKAVDVVKALKQQGVLLPAIYDDIEPGSVYHWRELTPLIAQKLFDAGFHKTNAVYRGYHPLMVDRVSLHHNLDLISWFEDCGTDLYAPIPIPDEHFDTWVVDGRRPVYPAIHFCIAKLKLKGSNLDDLPKKKLSLFRRLLEDKMSDPCICYCTTKELGCTSTSKYARNLIGVTEFKALFYWFLKHLSIIERAMSESDDYPRVALGITRICTFGILGMRHTCCEYNRRFDPIHDAKDLLILMDPEEIEEIRGEDRFLAALLETLMIEFEKKFYELKLPLSQFMETYWWPRMQEVEREREEPSAEDLHAIMEIGVVLDDA</sequence>
<evidence type="ECO:0000313" key="2">
    <source>
        <dbReference type="Proteomes" id="UP001497680"/>
    </source>
</evidence>
<name>A0ACC0CTM1_9PEZI</name>
<dbReference type="EMBL" id="MU394346">
    <property type="protein sequence ID" value="KAI6083837.1"/>
    <property type="molecule type" value="Genomic_DNA"/>
</dbReference>
<proteinExistence type="predicted"/>
<gene>
    <name evidence="1" type="ORF">F4821DRAFT_183032</name>
</gene>
<keyword evidence="2" id="KW-1185">Reference proteome</keyword>
<reference evidence="1 2" key="1">
    <citation type="journal article" date="2022" name="New Phytol.">
        <title>Ecological generalism drives hyperdiversity of secondary metabolite gene clusters in xylarialean endophytes.</title>
        <authorList>
            <person name="Franco M.E.E."/>
            <person name="Wisecaver J.H."/>
            <person name="Arnold A.E."/>
            <person name="Ju Y.M."/>
            <person name="Slot J.C."/>
            <person name="Ahrendt S."/>
            <person name="Moore L.P."/>
            <person name="Eastman K.E."/>
            <person name="Scott K."/>
            <person name="Konkel Z."/>
            <person name="Mondo S.J."/>
            <person name="Kuo A."/>
            <person name="Hayes R.D."/>
            <person name="Haridas S."/>
            <person name="Andreopoulos B."/>
            <person name="Riley R."/>
            <person name="LaButti K."/>
            <person name="Pangilinan J."/>
            <person name="Lipzen A."/>
            <person name="Amirebrahimi M."/>
            <person name="Yan J."/>
            <person name="Adam C."/>
            <person name="Keymanesh K."/>
            <person name="Ng V."/>
            <person name="Louie K."/>
            <person name="Northen T."/>
            <person name="Drula E."/>
            <person name="Henrissat B."/>
            <person name="Hsieh H.M."/>
            <person name="Youens-Clark K."/>
            <person name="Lutzoni F."/>
            <person name="Miadlikowska J."/>
            <person name="Eastwood D.C."/>
            <person name="Hamelin R.C."/>
            <person name="Grigoriev I.V."/>
            <person name="U'Ren J.M."/>
        </authorList>
    </citation>
    <scope>NUCLEOTIDE SEQUENCE [LARGE SCALE GENOMIC DNA]</scope>
    <source>
        <strain evidence="1 2">ER1909</strain>
    </source>
</reference>
<protein>
    <submittedName>
        <fullName evidence="1">Uncharacterized protein</fullName>
    </submittedName>
</protein>
<accession>A0ACC0CTM1</accession>
<organism evidence="1 2">
    <name type="scientific">Hypoxylon rubiginosum</name>
    <dbReference type="NCBI Taxonomy" id="110542"/>
    <lineage>
        <taxon>Eukaryota</taxon>
        <taxon>Fungi</taxon>
        <taxon>Dikarya</taxon>
        <taxon>Ascomycota</taxon>
        <taxon>Pezizomycotina</taxon>
        <taxon>Sordariomycetes</taxon>
        <taxon>Xylariomycetidae</taxon>
        <taxon>Xylariales</taxon>
        <taxon>Hypoxylaceae</taxon>
        <taxon>Hypoxylon</taxon>
    </lineage>
</organism>
<dbReference type="Proteomes" id="UP001497680">
    <property type="component" value="Unassembled WGS sequence"/>
</dbReference>
<comment type="caution">
    <text evidence="1">The sequence shown here is derived from an EMBL/GenBank/DDBJ whole genome shotgun (WGS) entry which is preliminary data.</text>
</comment>